<dbReference type="PANTHER" id="PTHR24114:SF2">
    <property type="entry name" value="F-BOX DOMAIN-CONTAINING PROTEIN-RELATED"/>
    <property type="match status" value="1"/>
</dbReference>
<dbReference type="Ensembl" id="ENSAMXT00000032944.1">
    <property type="protein sequence ID" value="ENSAMXP00000044187.1"/>
    <property type="gene ID" value="ENSAMXG00000043260.1"/>
</dbReference>
<dbReference type="InterPro" id="IPR001611">
    <property type="entry name" value="Leu-rich_rpt"/>
</dbReference>
<reference evidence="1" key="4">
    <citation type="submission" date="2025-09" db="UniProtKB">
        <authorList>
            <consortium name="Ensembl"/>
        </authorList>
    </citation>
    <scope>IDENTIFICATION</scope>
</reference>
<dbReference type="Pfam" id="PF13516">
    <property type="entry name" value="LRR_6"/>
    <property type="match status" value="2"/>
</dbReference>
<organism evidence="1 2">
    <name type="scientific">Astyanax mexicanus</name>
    <name type="common">Blind cave fish</name>
    <name type="synonym">Astyanax fasciatus mexicanus</name>
    <dbReference type="NCBI Taxonomy" id="7994"/>
    <lineage>
        <taxon>Eukaryota</taxon>
        <taxon>Metazoa</taxon>
        <taxon>Chordata</taxon>
        <taxon>Craniata</taxon>
        <taxon>Vertebrata</taxon>
        <taxon>Euteleostomi</taxon>
        <taxon>Actinopterygii</taxon>
        <taxon>Neopterygii</taxon>
        <taxon>Teleostei</taxon>
        <taxon>Ostariophysi</taxon>
        <taxon>Characiformes</taxon>
        <taxon>Characoidei</taxon>
        <taxon>Acestrorhamphidae</taxon>
        <taxon>Acestrorhamphinae</taxon>
        <taxon>Astyanax</taxon>
    </lineage>
</organism>
<dbReference type="GeneTree" id="ENSGT00940000157845"/>
<protein>
    <submittedName>
        <fullName evidence="1">Nucleotide binding oligomerization domain containing 1</fullName>
    </submittedName>
</protein>
<dbReference type="InterPro" id="IPR032675">
    <property type="entry name" value="LRR_dom_sf"/>
</dbReference>
<dbReference type="SMART" id="SM00368">
    <property type="entry name" value="LRR_RI"/>
    <property type="match status" value="3"/>
</dbReference>
<name>A0A3B1JP78_ASTMX</name>
<reference evidence="1" key="3">
    <citation type="submission" date="2025-08" db="UniProtKB">
        <authorList>
            <consortium name="Ensembl"/>
        </authorList>
    </citation>
    <scope>IDENTIFICATION</scope>
</reference>
<dbReference type="Proteomes" id="UP000018467">
    <property type="component" value="Unassembled WGS sequence"/>
</dbReference>
<keyword evidence="2" id="KW-1185">Reference proteome</keyword>
<dbReference type="PANTHER" id="PTHR24114">
    <property type="entry name" value="LEUCINE RICH REPEAT FAMILY PROTEIN"/>
    <property type="match status" value="1"/>
</dbReference>
<dbReference type="Gene3D" id="3.80.10.10">
    <property type="entry name" value="Ribonuclease Inhibitor"/>
    <property type="match status" value="1"/>
</dbReference>
<evidence type="ECO:0000313" key="2">
    <source>
        <dbReference type="Proteomes" id="UP000018467"/>
    </source>
</evidence>
<dbReference type="AlphaFoldDB" id="A0A3B1JP78"/>
<sequence>MLSSTQHLFSHLHYITMYYPPDGAATPGSCKWLLCVTYCRFFRLFLWQNMLHRNNPCTCFHRQTLLQLEKISQKNTTGRGSADATLRSQQGGRDIFITGTLGVGQVVLLQKLQNLWSKREFKNLEQSSSSMFGAGWFSTFKDTERDLHNEVFGYMCVSEDRPFHKWFHPRRKPTHFWFSMNLLSRSEQDYLVRKVYFRGFSPGPPQKLPGFAFFVQRTREVVSAAAWDAKTLTCAVFASIPRFSWIISKSFQALQSVYDNFGASSNLASRSQCVLPALMSRSTGALRTPLNPAASSGHGKRGASFRQEEGDVLWAERKGQPFRLDFCGDRSVTTMLAEVLQPSSFSRDPAGVPDIPKNPERYDPFMTNEHFQFTNLFLCGLLSQSPKAAPSLEHLVPPLDLKKKRRALKSYLSSSVRIHLRGLPRYPSTDIQGSKVHVMPNFLWILRCIFETHSEDVARLTAKGISADYIKLAYCNIYSADCSSLGVDLDNNNISDYGVKQLFFTGSVFASLLSVRFCVNQLTDSSIEVLSRELIRYKNRQGSGVNSTRITSQTAGAKLVAQIIEECPHIMTVKKILYFCEGNCKCNWCFRAGRMWGNSIGDEGAEAFAEALKNHPKLTNLSLSANGISSEGGRSLARALKENSSLHIFCVHVNVCFVFFRLIQNSISDDAASELQEALRRNTALTHLM</sequence>
<dbReference type="InterPro" id="IPR052394">
    <property type="entry name" value="LRR-containing"/>
</dbReference>
<proteinExistence type="predicted"/>
<reference evidence="2" key="2">
    <citation type="journal article" date="2014" name="Nat. Commun.">
        <title>The cavefish genome reveals candidate genes for eye loss.</title>
        <authorList>
            <person name="McGaugh S.E."/>
            <person name="Gross J.B."/>
            <person name="Aken B."/>
            <person name="Blin M."/>
            <person name="Borowsky R."/>
            <person name="Chalopin D."/>
            <person name="Hinaux H."/>
            <person name="Jeffery W.R."/>
            <person name="Keene A."/>
            <person name="Ma L."/>
            <person name="Minx P."/>
            <person name="Murphy D."/>
            <person name="O'Quin K.E."/>
            <person name="Retaux S."/>
            <person name="Rohner N."/>
            <person name="Searle S.M."/>
            <person name="Stahl B.A."/>
            <person name="Tabin C."/>
            <person name="Volff J.N."/>
            <person name="Yoshizawa M."/>
            <person name="Warren W.C."/>
        </authorList>
    </citation>
    <scope>NUCLEOTIDE SEQUENCE [LARGE SCALE GENOMIC DNA]</scope>
    <source>
        <strain evidence="2">female</strain>
    </source>
</reference>
<reference evidence="2" key="1">
    <citation type="submission" date="2013-03" db="EMBL/GenBank/DDBJ databases">
        <authorList>
            <person name="Jeffery W."/>
            <person name="Warren W."/>
            <person name="Wilson R.K."/>
        </authorList>
    </citation>
    <scope>NUCLEOTIDE SEQUENCE</scope>
    <source>
        <strain evidence="2">female</strain>
    </source>
</reference>
<evidence type="ECO:0000313" key="1">
    <source>
        <dbReference type="Ensembl" id="ENSAMXP00000044187.1"/>
    </source>
</evidence>
<dbReference type="SUPFAM" id="SSF52047">
    <property type="entry name" value="RNI-like"/>
    <property type="match status" value="1"/>
</dbReference>
<accession>A0A3B1JP78</accession>